<evidence type="ECO:0000313" key="3">
    <source>
        <dbReference type="Proteomes" id="UP000782312"/>
    </source>
</evidence>
<evidence type="ECO:0000259" key="1">
    <source>
        <dbReference type="Pfam" id="PF02464"/>
    </source>
</evidence>
<organism evidence="2 3">
    <name type="scientific">Tectimicrobiota bacterium</name>
    <dbReference type="NCBI Taxonomy" id="2528274"/>
    <lineage>
        <taxon>Bacteria</taxon>
        <taxon>Pseudomonadati</taxon>
        <taxon>Nitrospinota/Tectimicrobiota group</taxon>
        <taxon>Candidatus Tectimicrobiota</taxon>
    </lineage>
</organism>
<name>A0A932HVG3_UNCTE</name>
<feature type="domain" description="CinA C-terminal" evidence="1">
    <location>
        <begin position="8"/>
        <end position="157"/>
    </location>
</feature>
<comment type="caution">
    <text evidence="2">The sequence shown here is derived from an EMBL/GenBank/DDBJ whole genome shotgun (WGS) entry which is preliminary data.</text>
</comment>
<accession>A0A932HVG3</accession>
<dbReference type="NCBIfam" id="TIGR00199">
    <property type="entry name" value="PncC_domain"/>
    <property type="match status" value="1"/>
</dbReference>
<reference evidence="2" key="1">
    <citation type="submission" date="2020-07" db="EMBL/GenBank/DDBJ databases">
        <title>Huge and variable diversity of episymbiotic CPR bacteria and DPANN archaea in groundwater ecosystems.</title>
        <authorList>
            <person name="He C.Y."/>
            <person name="Keren R."/>
            <person name="Whittaker M."/>
            <person name="Farag I.F."/>
            <person name="Doudna J."/>
            <person name="Cate J.H.D."/>
            <person name="Banfield J.F."/>
        </authorList>
    </citation>
    <scope>NUCLEOTIDE SEQUENCE</scope>
    <source>
        <strain evidence="2">NC_groundwater_763_Ag_S-0.2um_68_21</strain>
    </source>
</reference>
<protein>
    <submittedName>
        <fullName evidence="2">CinA family protein</fullName>
    </submittedName>
</protein>
<dbReference type="Pfam" id="PF02464">
    <property type="entry name" value="CinA"/>
    <property type="match status" value="1"/>
</dbReference>
<dbReference type="Proteomes" id="UP000782312">
    <property type="component" value="Unassembled WGS sequence"/>
</dbReference>
<proteinExistence type="predicted"/>
<dbReference type="InterPro" id="IPR036653">
    <property type="entry name" value="CinA-like_C"/>
</dbReference>
<dbReference type="InterPro" id="IPR008136">
    <property type="entry name" value="CinA_C"/>
</dbReference>
<dbReference type="EMBL" id="JACPUR010000001">
    <property type="protein sequence ID" value="MBI3126241.1"/>
    <property type="molecule type" value="Genomic_DNA"/>
</dbReference>
<gene>
    <name evidence="2" type="ORF">HYZ11_01380</name>
</gene>
<dbReference type="SUPFAM" id="SSF142433">
    <property type="entry name" value="CinA-like"/>
    <property type="match status" value="1"/>
</dbReference>
<dbReference type="AlphaFoldDB" id="A0A932HVG3"/>
<sequence>MPDLAALGRRAGELLKERKETVAVAESSAAGLISAALLAQPGASAYFQGGCVVYTYASRTILLGVPAEGFKDIRPSTEEYARRLARHARERLQTTWAVGETGAAGPSGNRYGDPAGHSCIAVAGPAEKSLTVETRSAGREANMWAFARAALELLVSALEEKA</sequence>
<evidence type="ECO:0000313" key="2">
    <source>
        <dbReference type="EMBL" id="MBI3126241.1"/>
    </source>
</evidence>
<dbReference type="Gene3D" id="3.90.950.20">
    <property type="entry name" value="CinA-like"/>
    <property type="match status" value="1"/>
</dbReference>